<evidence type="ECO:0000313" key="2">
    <source>
        <dbReference type="EMBL" id="WAL63810.1"/>
    </source>
</evidence>
<dbReference type="Proteomes" id="UP001163203">
    <property type="component" value="Chromosome"/>
</dbReference>
<keyword evidence="3" id="KW-1185">Reference proteome</keyword>
<accession>A0ABY7AV11</accession>
<feature type="transmembrane region" description="Helical" evidence="1">
    <location>
        <begin position="142"/>
        <end position="165"/>
    </location>
</feature>
<feature type="transmembrane region" description="Helical" evidence="1">
    <location>
        <begin position="67"/>
        <end position="89"/>
    </location>
</feature>
<dbReference type="RefSeq" id="WP_268754053.1">
    <property type="nucleotide sequence ID" value="NZ_CP113836.1"/>
</dbReference>
<keyword evidence="1" id="KW-1133">Transmembrane helix</keyword>
<evidence type="ECO:0000313" key="3">
    <source>
        <dbReference type="Proteomes" id="UP001163203"/>
    </source>
</evidence>
<feature type="transmembrane region" description="Helical" evidence="1">
    <location>
        <begin position="177"/>
        <end position="198"/>
    </location>
</feature>
<evidence type="ECO:0008006" key="4">
    <source>
        <dbReference type="Google" id="ProtNLM"/>
    </source>
</evidence>
<keyword evidence="1" id="KW-0812">Transmembrane</keyword>
<proteinExistence type="predicted"/>
<feature type="transmembrane region" description="Helical" evidence="1">
    <location>
        <begin position="101"/>
        <end position="122"/>
    </location>
</feature>
<evidence type="ECO:0000256" key="1">
    <source>
        <dbReference type="SAM" id="Phobius"/>
    </source>
</evidence>
<feature type="transmembrane region" description="Helical" evidence="1">
    <location>
        <begin position="12"/>
        <end position="35"/>
    </location>
</feature>
<name>A0ABY7AV11_9PSEU</name>
<keyword evidence="1" id="KW-0472">Membrane</keyword>
<gene>
    <name evidence="2" type="ORF">ORV05_22805</name>
</gene>
<reference evidence="2" key="1">
    <citation type="submission" date="2022-11" db="EMBL/GenBank/DDBJ databases">
        <authorList>
            <person name="Mo P."/>
        </authorList>
    </citation>
    <scope>NUCLEOTIDE SEQUENCE</scope>
    <source>
        <strain evidence="2">HUAS 11-8</strain>
    </source>
</reference>
<organism evidence="2 3">
    <name type="scientific">Amycolatopsis cynarae</name>
    <dbReference type="NCBI Taxonomy" id="2995223"/>
    <lineage>
        <taxon>Bacteria</taxon>
        <taxon>Bacillati</taxon>
        <taxon>Actinomycetota</taxon>
        <taxon>Actinomycetes</taxon>
        <taxon>Pseudonocardiales</taxon>
        <taxon>Pseudonocardiaceae</taxon>
        <taxon>Amycolatopsis</taxon>
    </lineage>
</organism>
<feature type="transmembrane region" description="Helical" evidence="1">
    <location>
        <begin position="204"/>
        <end position="221"/>
    </location>
</feature>
<dbReference type="EMBL" id="CP113836">
    <property type="protein sequence ID" value="WAL63810.1"/>
    <property type="molecule type" value="Genomic_DNA"/>
</dbReference>
<sequence length="237" mass="24486">MPRETKISSRDRTGALAAACYVLFFVASLVLPGFLGQTRGASVVTPYSTDAEVARYLATAGHGTVPVAAFCQAMSALALLVFAGFAADYAHRIGRGAHAALARTAGTVAAAFLLLSASVQWILSLPATGNDLPVYRAVMDLIFITGAAGQVATTGILVGAVAAAARAATSLPPWLNWLGLAVATLSALSMLSLLWKAATPLLPVGRYLGMIWFLGLTAVLSRRSTPTGGIEAPEAWK</sequence>
<protein>
    <recommendedName>
        <fullName evidence="4">DUF4386 domain-containing protein</fullName>
    </recommendedName>
</protein>